<evidence type="ECO:0000313" key="4">
    <source>
        <dbReference type="RefSeq" id="XP_031548552.1"/>
    </source>
</evidence>
<reference evidence="4" key="1">
    <citation type="submission" date="2025-08" db="UniProtKB">
        <authorList>
            <consortium name="RefSeq"/>
        </authorList>
    </citation>
    <scope>IDENTIFICATION</scope>
    <source>
        <tissue evidence="4">Tentacle</tissue>
    </source>
</reference>
<feature type="coiled-coil region" evidence="1">
    <location>
        <begin position="75"/>
        <end position="123"/>
    </location>
</feature>
<dbReference type="Proteomes" id="UP000515163">
    <property type="component" value="Unplaced"/>
</dbReference>
<accession>A0A6P8H758</accession>
<dbReference type="Pfam" id="PF14645">
    <property type="entry name" value="Chibby"/>
    <property type="match status" value="1"/>
</dbReference>
<dbReference type="InterPro" id="IPR028118">
    <property type="entry name" value="Chibby_fam"/>
</dbReference>
<keyword evidence="1" id="KW-0175">Coiled coil</keyword>
<organism evidence="3 4">
    <name type="scientific">Actinia tenebrosa</name>
    <name type="common">Australian red waratah sea anemone</name>
    <dbReference type="NCBI Taxonomy" id="6105"/>
    <lineage>
        <taxon>Eukaryota</taxon>
        <taxon>Metazoa</taxon>
        <taxon>Cnidaria</taxon>
        <taxon>Anthozoa</taxon>
        <taxon>Hexacorallia</taxon>
        <taxon>Actiniaria</taxon>
        <taxon>Actiniidae</taxon>
        <taxon>Actinia</taxon>
    </lineage>
</organism>
<dbReference type="AlphaFoldDB" id="A0A6P8H758"/>
<feature type="compositionally biased region" description="Basic residues" evidence="2">
    <location>
        <begin position="1"/>
        <end position="12"/>
    </location>
</feature>
<dbReference type="FunCoup" id="A0A6P8H758">
    <property type="interactions" value="990"/>
</dbReference>
<feature type="region of interest" description="Disordered" evidence="2">
    <location>
        <begin position="1"/>
        <end position="42"/>
    </location>
</feature>
<dbReference type="GeneID" id="116286231"/>
<dbReference type="CDD" id="cd07429">
    <property type="entry name" value="Cby_like"/>
    <property type="match status" value="1"/>
</dbReference>
<evidence type="ECO:0000256" key="2">
    <source>
        <dbReference type="SAM" id="MobiDB-lite"/>
    </source>
</evidence>
<dbReference type="RefSeq" id="XP_031548552.1">
    <property type="nucleotide sequence ID" value="XM_031692692.1"/>
</dbReference>
<evidence type="ECO:0000313" key="3">
    <source>
        <dbReference type="Proteomes" id="UP000515163"/>
    </source>
</evidence>
<dbReference type="OrthoDB" id="2145765at2759"/>
<name>A0A6P8H758_ACTTE</name>
<keyword evidence="3" id="KW-1185">Reference proteome</keyword>
<protein>
    <submittedName>
        <fullName evidence="4">Protein chibby homolog 1-like</fullName>
    </submittedName>
</protein>
<proteinExistence type="predicted"/>
<dbReference type="KEGG" id="aten:116286231"/>
<dbReference type="InParanoid" id="A0A6P8H758"/>
<sequence length="131" mass="14555">MPLFGKRHKSPRRKLEAGASNTLKSSLGLPEHSGNPSDPNNPVKLTLGGNELVFQDGEWYSETNPGVGGKGSAEVNKLQKQNTQLKEENNYLKYKIDVLLDMLAATTADCNVIEKELETLQSQKRTRSMQR</sequence>
<evidence type="ECO:0000256" key="1">
    <source>
        <dbReference type="SAM" id="Coils"/>
    </source>
</evidence>
<gene>
    <name evidence="4" type="primary">LOC116286231</name>
</gene>